<sequence length="508" mass="57857">MLLLAFAIIHCACHADALASSSLSLSNDDWANDTNDTSVTVTTSRTSTTSSATSTATSTLSASTTSTLTEVEEPVVSEPSWTFESLWLAGSLSDYNGEDWINDQQTIIGLVLLGTTPFAACFLGCCTICLRLIFCGQTAQDMQKTLSKHGVVQATKMMLTLATLWESAALFILFYSTLKHSPAIAVLEAFVYSLYQGGLALLQHKPKEQSESEQRKHLQPVSVYTDLHVGNFFECVTVFVLQVMLYMFLLLTVYHQEKLIEKEITEQQLFMYVCGSVVGLVLRLREQSFLAAEWEPFWHPYFYEDFRRPHHFAKVRCFMSWLANEAFARTIFFLLPVILMYSPDLLEFVKDATCIVFIAHLDDVQSTEEDQWIVKGELVVQEKLGELKKLMADFANMKERDDQKKLIAQQQERIQELQQIVVQQQASVQELKQAAEKGEAQTTELGSRVEKRLRQLEDSSQVEELKRLLQTKMNEVETTKMELKQFVVDKLLEKKTKELEHLEKKLMD</sequence>
<evidence type="ECO:0000256" key="1">
    <source>
        <dbReference type="SAM" id="Coils"/>
    </source>
</evidence>
<evidence type="ECO:0000256" key="3">
    <source>
        <dbReference type="SAM" id="SignalP"/>
    </source>
</evidence>
<feature type="transmembrane region" description="Helical" evidence="2">
    <location>
        <begin position="107"/>
        <end position="134"/>
    </location>
</feature>
<evidence type="ECO:0000313" key="5">
    <source>
        <dbReference type="Proteomes" id="UP000601435"/>
    </source>
</evidence>
<keyword evidence="2" id="KW-0812">Transmembrane</keyword>
<feature type="transmembrane region" description="Helical" evidence="2">
    <location>
        <begin position="317"/>
        <end position="341"/>
    </location>
</feature>
<keyword evidence="2" id="KW-1133">Transmembrane helix</keyword>
<keyword evidence="2" id="KW-0472">Membrane</keyword>
<dbReference type="Proteomes" id="UP000601435">
    <property type="component" value="Unassembled WGS sequence"/>
</dbReference>
<keyword evidence="1" id="KW-0175">Coiled coil</keyword>
<feature type="chain" id="PRO_5032469736" evidence="3">
    <location>
        <begin position="20"/>
        <end position="508"/>
    </location>
</feature>
<feature type="transmembrane region" description="Helical" evidence="2">
    <location>
        <begin position="223"/>
        <end position="249"/>
    </location>
</feature>
<feature type="transmembrane region" description="Helical" evidence="2">
    <location>
        <begin position="155"/>
        <end position="176"/>
    </location>
</feature>
<feature type="coiled-coil region" evidence="1">
    <location>
        <begin position="380"/>
        <end position="482"/>
    </location>
</feature>
<comment type="caution">
    <text evidence="4">The sequence shown here is derived from an EMBL/GenBank/DDBJ whole genome shotgun (WGS) entry which is preliminary data.</text>
</comment>
<proteinExistence type="predicted"/>
<dbReference type="EMBL" id="CAJNJA010035308">
    <property type="protein sequence ID" value="CAE7705290.1"/>
    <property type="molecule type" value="Genomic_DNA"/>
</dbReference>
<evidence type="ECO:0000313" key="4">
    <source>
        <dbReference type="EMBL" id="CAE7705290.1"/>
    </source>
</evidence>
<feature type="signal peptide" evidence="3">
    <location>
        <begin position="1"/>
        <end position="19"/>
    </location>
</feature>
<organism evidence="4 5">
    <name type="scientific">Symbiodinium necroappetens</name>
    <dbReference type="NCBI Taxonomy" id="1628268"/>
    <lineage>
        <taxon>Eukaryota</taxon>
        <taxon>Sar</taxon>
        <taxon>Alveolata</taxon>
        <taxon>Dinophyceae</taxon>
        <taxon>Suessiales</taxon>
        <taxon>Symbiodiniaceae</taxon>
        <taxon>Symbiodinium</taxon>
    </lineage>
</organism>
<dbReference type="AlphaFoldDB" id="A0A812X5K0"/>
<protein>
    <submittedName>
        <fullName evidence="4">Uncharacterized protein</fullName>
    </submittedName>
</protein>
<dbReference type="OrthoDB" id="437130at2759"/>
<name>A0A812X5K0_9DINO</name>
<reference evidence="4" key="1">
    <citation type="submission" date="2021-02" db="EMBL/GenBank/DDBJ databases">
        <authorList>
            <person name="Dougan E. K."/>
            <person name="Rhodes N."/>
            <person name="Thang M."/>
            <person name="Chan C."/>
        </authorList>
    </citation>
    <scope>NUCLEOTIDE SEQUENCE</scope>
</reference>
<accession>A0A812X5K0</accession>
<keyword evidence="5" id="KW-1185">Reference proteome</keyword>
<evidence type="ECO:0000256" key="2">
    <source>
        <dbReference type="SAM" id="Phobius"/>
    </source>
</evidence>
<gene>
    <name evidence="4" type="ORF">SNEC2469_LOCUS20328</name>
</gene>
<keyword evidence="3" id="KW-0732">Signal</keyword>